<protein>
    <submittedName>
        <fullName evidence="2">Uncharacterized protein</fullName>
    </submittedName>
</protein>
<proteinExistence type="predicted"/>
<dbReference type="Proteomes" id="UP000193925">
    <property type="component" value="Chromosome AFERRI"/>
</dbReference>
<evidence type="ECO:0000256" key="1">
    <source>
        <dbReference type="SAM" id="MobiDB-lite"/>
    </source>
</evidence>
<accession>A0ABY1MKU4</accession>
<dbReference type="EMBL" id="LT841305">
    <property type="protein sequence ID" value="SMH64350.1"/>
    <property type="molecule type" value="Genomic_DNA"/>
</dbReference>
<evidence type="ECO:0000313" key="2">
    <source>
        <dbReference type="EMBL" id="SMH64350.1"/>
    </source>
</evidence>
<feature type="compositionally biased region" description="Polar residues" evidence="1">
    <location>
        <begin position="39"/>
        <end position="50"/>
    </location>
</feature>
<name>A0ABY1MKU4_9PROT</name>
<sequence length="50" mass="5749">MQRTNNYALRRCGPPHRNRHALSYLRAGQPEGFTDKTPAVQSHQQEQSNT</sequence>
<evidence type="ECO:0000313" key="3">
    <source>
        <dbReference type="Proteomes" id="UP000193925"/>
    </source>
</evidence>
<organism evidence="2 3">
    <name type="scientific">Acidithiobacillus ferrivorans</name>
    <dbReference type="NCBI Taxonomy" id="160808"/>
    <lineage>
        <taxon>Bacteria</taxon>
        <taxon>Pseudomonadati</taxon>
        <taxon>Pseudomonadota</taxon>
        <taxon>Acidithiobacillia</taxon>
        <taxon>Acidithiobacillales</taxon>
        <taxon>Acidithiobacillaceae</taxon>
        <taxon>Acidithiobacillus</taxon>
    </lineage>
</organism>
<gene>
    <name evidence="2" type="ORF">AFERRI_10383</name>
</gene>
<reference evidence="2 3" key="1">
    <citation type="submission" date="2017-03" db="EMBL/GenBank/DDBJ databases">
        <authorList>
            <person name="Regsiter A."/>
            <person name="William W."/>
        </authorList>
    </citation>
    <scope>NUCLEOTIDE SEQUENCE [LARGE SCALE GENOMIC DNA]</scope>
    <source>
        <strain evidence="2">PRJEB5721</strain>
    </source>
</reference>
<feature type="region of interest" description="Disordered" evidence="1">
    <location>
        <begin position="27"/>
        <end position="50"/>
    </location>
</feature>
<keyword evidence="3" id="KW-1185">Reference proteome</keyword>